<evidence type="ECO:0000313" key="2">
    <source>
        <dbReference type="Proteomes" id="UP000198211"/>
    </source>
</evidence>
<comment type="caution">
    <text evidence="1">The sequence shown here is derived from an EMBL/GenBank/DDBJ whole genome shotgun (WGS) entry which is preliminary data.</text>
</comment>
<dbReference type="EMBL" id="NBNE01007862">
    <property type="protein sequence ID" value="OWZ00137.1"/>
    <property type="molecule type" value="Genomic_DNA"/>
</dbReference>
<dbReference type="AlphaFoldDB" id="A0A225V5T8"/>
<proteinExistence type="predicted"/>
<evidence type="ECO:0000313" key="1">
    <source>
        <dbReference type="EMBL" id="OWZ00137.1"/>
    </source>
</evidence>
<reference evidence="2" key="1">
    <citation type="submission" date="2017-03" db="EMBL/GenBank/DDBJ databases">
        <title>Phytopthora megakarya and P. palmivora, two closely related causual agents of cacao black pod achieved similar genome size and gene model numbers by different mechanisms.</title>
        <authorList>
            <person name="Ali S."/>
            <person name="Shao J."/>
            <person name="Larry D.J."/>
            <person name="Kronmiller B."/>
            <person name="Shen D."/>
            <person name="Strem M.D."/>
            <person name="Melnick R.L."/>
            <person name="Guiltinan M.J."/>
            <person name="Tyler B.M."/>
            <person name="Meinhardt L.W."/>
            <person name="Bailey B.A."/>
        </authorList>
    </citation>
    <scope>NUCLEOTIDE SEQUENCE [LARGE SCALE GENOMIC DNA]</scope>
    <source>
        <strain evidence="2">zdho120</strain>
    </source>
</reference>
<dbReference type="Proteomes" id="UP000198211">
    <property type="component" value="Unassembled WGS sequence"/>
</dbReference>
<keyword evidence="2" id="KW-1185">Reference proteome</keyword>
<sequence length="87" mass="9613">MFSIPVPPMTTFVTTINQAPAEYEQQLVAIPRGHARRIAREVVELPVAVGIPRVLEVSAAQALKLAAQARQNDAEVDVQLVNCKFRY</sequence>
<protein>
    <submittedName>
        <fullName evidence="1">Uncharacterized protein</fullName>
    </submittedName>
</protein>
<organism evidence="1 2">
    <name type="scientific">Phytophthora megakarya</name>
    <dbReference type="NCBI Taxonomy" id="4795"/>
    <lineage>
        <taxon>Eukaryota</taxon>
        <taxon>Sar</taxon>
        <taxon>Stramenopiles</taxon>
        <taxon>Oomycota</taxon>
        <taxon>Peronosporomycetes</taxon>
        <taxon>Peronosporales</taxon>
        <taxon>Peronosporaceae</taxon>
        <taxon>Phytophthora</taxon>
    </lineage>
</organism>
<dbReference type="OrthoDB" id="144407at2759"/>
<gene>
    <name evidence="1" type="ORF">PHMEG_00028747</name>
</gene>
<name>A0A225V5T8_9STRA</name>
<accession>A0A225V5T8</accession>